<sequence>MEQYILLKFCQILHENLDVLSNRISRLFLLLDDTKIVYTLPIPILTSLSTVEAYCKVQFDGYALSIENSKEIATLLERNFLKSKYDLIYDTSVRLLGIDMSKQSGVYRYSDSTYLRIDNILDFDVKAKVVRVSCDRNWEFVTCKTYEGRKPKPEELKSEHKKIQVLNFFEPLNLALEGVEKVRVATWTSHMVTSWILIVVVLTFGLIEWKKTMFERLDIPLTDSEDEMAYSQEGRRKRRASAKRRVDGESPKKTGRFFKFLDKEDSQDAVVLENVLSFAVSDYDAFIATEAKSDISSATTESPRPLESPRGI</sequence>
<accession>A0A0N4V7U0</accession>
<name>A0A0N4V7U0_ENTVE</name>
<feature type="transmembrane region" description="Helical" evidence="2">
    <location>
        <begin position="187"/>
        <end position="207"/>
    </location>
</feature>
<reference evidence="5" key="1">
    <citation type="submission" date="2017-02" db="UniProtKB">
        <authorList>
            <consortium name="WormBaseParasite"/>
        </authorList>
    </citation>
    <scope>IDENTIFICATION</scope>
</reference>
<organism evidence="5">
    <name type="scientific">Enterobius vermicularis</name>
    <name type="common">Human pinworm</name>
    <dbReference type="NCBI Taxonomy" id="51028"/>
    <lineage>
        <taxon>Eukaryota</taxon>
        <taxon>Metazoa</taxon>
        <taxon>Ecdysozoa</taxon>
        <taxon>Nematoda</taxon>
        <taxon>Chromadorea</taxon>
        <taxon>Rhabditida</taxon>
        <taxon>Spirurina</taxon>
        <taxon>Oxyuridomorpha</taxon>
        <taxon>Oxyuroidea</taxon>
        <taxon>Oxyuridae</taxon>
        <taxon>Enterobius</taxon>
    </lineage>
</organism>
<evidence type="ECO:0000313" key="4">
    <source>
        <dbReference type="Proteomes" id="UP000274131"/>
    </source>
</evidence>
<evidence type="ECO:0000313" key="3">
    <source>
        <dbReference type="EMBL" id="VDD91224.1"/>
    </source>
</evidence>
<protein>
    <submittedName>
        <fullName evidence="3 5">Uncharacterized protein</fullName>
    </submittedName>
</protein>
<proteinExistence type="predicted"/>
<evidence type="ECO:0000313" key="5">
    <source>
        <dbReference type="WBParaSite" id="EVEC_0000636401-mRNA-1"/>
    </source>
</evidence>
<evidence type="ECO:0000256" key="2">
    <source>
        <dbReference type="SAM" id="Phobius"/>
    </source>
</evidence>
<feature type="region of interest" description="Disordered" evidence="1">
    <location>
        <begin position="228"/>
        <end position="250"/>
    </location>
</feature>
<dbReference type="Proteomes" id="UP000274131">
    <property type="component" value="Unassembled WGS sequence"/>
</dbReference>
<keyword evidence="2" id="KW-0472">Membrane</keyword>
<reference evidence="3 4" key="2">
    <citation type="submission" date="2018-10" db="EMBL/GenBank/DDBJ databases">
        <authorList>
            <consortium name="Pathogen Informatics"/>
        </authorList>
    </citation>
    <scope>NUCLEOTIDE SEQUENCE [LARGE SCALE GENOMIC DNA]</scope>
</reference>
<dbReference type="AlphaFoldDB" id="A0A0N4V7U0"/>
<keyword evidence="2" id="KW-0812">Transmembrane</keyword>
<keyword evidence="2" id="KW-1133">Transmembrane helix</keyword>
<evidence type="ECO:0000256" key="1">
    <source>
        <dbReference type="SAM" id="MobiDB-lite"/>
    </source>
</evidence>
<dbReference type="EMBL" id="UXUI01008331">
    <property type="protein sequence ID" value="VDD91224.1"/>
    <property type="molecule type" value="Genomic_DNA"/>
</dbReference>
<gene>
    <name evidence="3" type="ORF">EVEC_LOCUS5975</name>
</gene>
<keyword evidence="4" id="KW-1185">Reference proteome</keyword>
<dbReference type="WBParaSite" id="EVEC_0000636401-mRNA-1">
    <property type="protein sequence ID" value="EVEC_0000636401-mRNA-1"/>
    <property type="gene ID" value="EVEC_0000636401"/>
</dbReference>